<dbReference type="Pfam" id="PF13333">
    <property type="entry name" value="rve_2"/>
    <property type="match status" value="1"/>
</dbReference>
<dbReference type="AlphaFoldDB" id="A0A366CSD6"/>
<gene>
    <name evidence="2" type="ORF">DFP76_1301</name>
</gene>
<evidence type="ECO:0000259" key="1">
    <source>
        <dbReference type="PROSITE" id="PS50994"/>
    </source>
</evidence>
<dbReference type="InterPro" id="IPR001584">
    <property type="entry name" value="Integrase_cat-core"/>
</dbReference>
<name>A0A366CSD6_9GAMM</name>
<dbReference type="NCBIfam" id="NF033516">
    <property type="entry name" value="transpos_IS3"/>
    <property type="match status" value="1"/>
</dbReference>
<dbReference type="Gene3D" id="3.30.420.10">
    <property type="entry name" value="Ribonuclease H-like superfamily/Ribonuclease H"/>
    <property type="match status" value="1"/>
</dbReference>
<evidence type="ECO:0000313" key="3">
    <source>
        <dbReference type="Proteomes" id="UP000252086"/>
    </source>
</evidence>
<dbReference type="InterPro" id="IPR012337">
    <property type="entry name" value="RNaseH-like_sf"/>
</dbReference>
<organism evidence="2 3">
    <name type="scientific">Marinomonas aquiplantarum</name>
    <dbReference type="NCBI Taxonomy" id="491951"/>
    <lineage>
        <taxon>Bacteria</taxon>
        <taxon>Pseudomonadati</taxon>
        <taxon>Pseudomonadota</taxon>
        <taxon>Gammaproteobacteria</taxon>
        <taxon>Oceanospirillales</taxon>
        <taxon>Oceanospirillaceae</taxon>
        <taxon>Marinomonas</taxon>
    </lineage>
</organism>
<dbReference type="GO" id="GO:0015074">
    <property type="term" value="P:DNA integration"/>
    <property type="evidence" value="ECO:0007669"/>
    <property type="project" value="InterPro"/>
</dbReference>
<dbReference type="Proteomes" id="UP000252086">
    <property type="component" value="Unassembled WGS sequence"/>
</dbReference>
<proteinExistence type="predicted"/>
<dbReference type="InterPro" id="IPR050900">
    <property type="entry name" value="Transposase_IS3/IS150/IS904"/>
</dbReference>
<dbReference type="InterPro" id="IPR048020">
    <property type="entry name" value="Transpos_IS3"/>
</dbReference>
<dbReference type="InterPro" id="IPR036397">
    <property type="entry name" value="RNaseH_sf"/>
</dbReference>
<sequence length="233" mass="27171">MREAFEVSKGSAGARTIAAIVSQDGTDLSRYVAGNLMRELALVSCQQSKHRYKRTSQEYPVTPNLLARQFTVNAPNKVWCGDITYIWTGKRWAYLAVILDLYARKPVGWAMSLNPDSELVSKALTMAYELRGKPKELMFHSDQGTQYTSLKYRRLLWRYQIKQSMSRRGNCWDNAPMERFFRSLKTEWMPELGYRTFLEAKQAITDYIVGYFCPIRPHQYNNMMSPNRAEELY</sequence>
<evidence type="ECO:0000313" key="2">
    <source>
        <dbReference type="EMBL" id="RBO78280.1"/>
    </source>
</evidence>
<dbReference type="EMBL" id="QNRF01000030">
    <property type="protein sequence ID" value="RBO78280.1"/>
    <property type="molecule type" value="Genomic_DNA"/>
</dbReference>
<dbReference type="SUPFAM" id="SSF53098">
    <property type="entry name" value="Ribonuclease H-like"/>
    <property type="match status" value="1"/>
</dbReference>
<protein>
    <submittedName>
        <fullName evidence="2">Putative transposase</fullName>
    </submittedName>
</protein>
<comment type="caution">
    <text evidence="2">The sequence shown here is derived from an EMBL/GenBank/DDBJ whole genome shotgun (WGS) entry which is preliminary data.</text>
</comment>
<dbReference type="PANTHER" id="PTHR46889:SF4">
    <property type="entry name" value="TRANSPOSASE INSO FOR INSERTION SEQUENCE ELEMENT IS911B-RELATED"/>
    <property type="match status" value="1"/>
</dbReference>
<reference evidence="2 3" key="1">
    <citation type="submission" date="2018-06" db="EMBL/GenBank/DDBJ databases">
        <title>Genomic Encyclopedia of Type Strains, Phase III (KMG-III): the genomes of soil and plant-associated and newly described type strains.</title>
        <authorList>
            <person name="Whitman W."/>
        </authorList>
    </citation>
    <scope>NUCLEOTIDE SEQUENCE [LARGE SCALE GENOMIC DNA]</scope>
    <source>
        <strain evidence="2 3">CECT 7732</strain>
    </source>
</reference>
<keyword evidence="3" id="KW-1185">Reference proteome</keyword>
<dbReference type="PROSITE" id="PS50994">
    <property type="entry name" value="INTEGRASE"/>
    <property type="match status" value="1"/>
</dbReference>
<accession>A0A366CSD6</accession>
<dbReference type="Pfam" id="PF00665">
    <property type="entry name" value="rve"/>
    <property type="match status" value="1"/>
</dbReference>
<feature type="domain" description="Integrase catalytic" evidence="1">
    <location>
        <begin position="71"/>
        <end position="233"/>
    </location>
</feature>
<dbReference type="PANTHER" id="PTHR46889">
    <property type="entry name" value="TRANSPOSASE INSF FOR INSERTION SEQUENCE IS3B-RELATED"/>
    <property type="match status" value="1"/>
</dbReference>
<dbReference type="GO" id="GO:0003676">
    <property type="term" value="F:nucleic acid binding"/>
    <property type="evidence" value="ECO:0007669"/>
    <property type="project" value="InterPro"/>
</dbReference>